<sequence length="261" mass="27362">MRISPELRALRGDTASQRRAQEALEAARDAWHDGPAAEVLGELARYGGGAAVDDCPALSALFDGSADATEFLGSLVDDLLAALRQHPLGQVPLRHQHSDGLSVLQLAQSGRATLTLLAYADTGAEPPASACFAGGERHEAVLAGAADIVLLELLEERAGRAAIDCSARCIAAGDVLQFAGPARTKSVRKVHGSLVVLRLARSDAVPCEAREYALARKHASSSLGQATLATITSTITRPWRAIAARMRGCGSSNGLRWIRAS</sequence>
<dbReference type="Proteomes" id="UP000444185">
    <property type="component" value="Unassembled WGS sequence"/>
</dbReference>
<protein>
    <submittedName>
        <fullName evidence="1">Uncharacterized protein</fullName>
    </submittedName>
</protein>
<dbReference type="RefSeq" id="WP_160607659.1">
    <property type="nucleotide sequence ID" value="NZ_WTYF01000004.1"/>
</dbReference>
<name>A0A844XZY0_9SPHN</name>
<accession>A0A844XZY0</accession>
<dbReference type="OrthoDB" id="7594270at2"/>
<dbReference type="AlphaFoldDB" id="A0A844XZY0"/>
<dbReference type="EMBL" id="WTYF01000004">
    <property type="protein sequence ID" value="MXO51136.1"/>
    <property type="molecule type" value="Genomic_DNA"/>
</dbReference>
<keyword evidence="2" id="KW-1185">Reference proteome</keyword>
<reference evidence="1 2" key="1">
    <citation type="submission" date="2019-12" db="EMBL/GenBank/DDBJ databases">
        <title>Genomic-based taxomic classification of the family Erythrobacteraceae.</title>
        <authorList>
            <person name="Xu L."/>
        </authorList>
    </citation>
    <scope>NUCLEOTIDE SEQUENCE [LARGE SCALE GENOMIC DNA]</scope>
    <source>
        <strain evidence="1 2">DSM 16225</strain>
    </source>
</reference>
<organism evidence="1 2">
    <name type="scientific">Qipengyuania gaetbuli</name>
    <dbReference type="NCBI Taxonomy" id="266952"/>
    <lineage>
        <taxon>Bacteria</taxon>
        <taxon>Pseudomonadati</taxon>
        <taxon>Pseudomonadota</taxon>
        <taxon>Alphaproteobacteria</taxon>
        <taxon>Sphingomonadales</taxon>
        <taxon>Erythrobacteraceae</taxon>
        <taxon>Qipengyuania</taxon>
    </lineage>
</organism>
<proteinExistence type="predicted"/>
<evidence type="ECO:0000313" key="1">
    <source>
        <dbReference type="EMBL" id="MXO51136.1"/>
    </source>
</evidence>
<evidence type="ECO:0000313" key="2">
    <source>
        <dbReference type="Proteomes" id="UP000444185"/>
    </source>
</evidence>
<gene>
    <name evidence="1" type="ORF">GRI42_07445</name>
</gene>
<comment type="caution">
    <text evidence="1">The sequence shown here is derived from an EMBL/GenBank/DDBJ whole genome shotgun (WGS) entry which is preliminary data.</text>
</comment>